<dbReference type="EMBL" id="MHUG01000007">
    <property type="protein sequence ID" value="OHA73791.1"/>
    <property type="molecule type" value="Genomic_DNA"/>
</dbReference>
<dbReference type="SUPFAM" id="SSF111304">
    <property type="entry name" value="Recombination protein RecR"/>
    <property type="match status" value="1"/>
</dbReference>
<dbReference type="NCBIfam" id="TIGR00615">
    <property type="entry name" value="recR"/>
    <property type="match status" value="1"/>
</dbReference>
<dbReference type="CDD" id="cd01025">
    <property type="entry name" value="TOPRIM_recR"/>
    <property type="match status" value="1"/>
</dbReference>
<evidence type="ECO:0000313" key="10">
    <source>
        <dbReference type="Proteomes" id="UP000176917"/>
    </source>
</evidence>
<dbReference type="GO" id="GO:0008270">
    <property type="term" value="F:zinc ion binding"/>
    <property type="evidence" value="ECO:0007669"/>
    <property type="project" value="UniProtKB-KW"/>
</dbReference>
<keyword evidence="5 7" id="KW-0233">DNA recombination</keyword>
<evidence type="ECO:0000256" key="6">
    <source>
        <dbReference type="ARBA" id="ARBA00023204"/>
    </source>
</evidence>
<evidence type="ECO:0000256" key="7">
    <source>
        <dbReference type="HAMAP-Rule" id="MF_00017"/>
    </source>
</evidence>
<evidence type="ECO:0000259" key="8">
    <source>
        <dbReference type="PROSITE" id="PS50880"/>
    </source>
</evidence>
<gene>
    <name evidence="7" type="primary">recR</name>
    <name evidence="9" type="ORF">A3B24_01755</name>
</gene>
<dbReference type="HAMAP" id="MF_00017">
    <property type="entry name" value="RecR"/>
    <property type="match status" value="1"/>
</dbReference>
<organism evidence="9 10">
    <name type="scientific">Candidatus Wildermuthbacteria bacterium RIFCSPLOWO2_01_FULL_48_16</name>
    <dbReference type="NCBI Taxonomy" id="1802461"/>
    <lineage>
        <taxon>Bacteria</taxon>
        <taxon>Candidatus Wildermuthiibacteriota</taxon>
    </lineage>
</organism>
<dbReference type="GO" id="GO:0003677">
    <property type="term" value="F:DNA binding"/>
    <property type="evidence" value="ECO:0007669"/>
    <property type="project" value="UniProtKB-UniRule"/>
</dbReference>
<dbReference type="Pfam" id="PF21175">
    <property type="entry name" value="RecR_C"/>
    <property type="match status" value="1"/>
</dbReference>
<evidence type="ECO:0000256" key="5">
    <source>
        <dbReference type="ARBA" id="ARBA00023172"/>
    </source>
</evidence>
<dbReference type="GO" id="GO:0006310">
    <property type="term" value="P:DNA recombination"/>
    <property type="evidence" value="ECO:0007669"/>
    <property type="project" value="UniProtKB-UniRule"/>
</dbReference>
<keyword evidence="2 7" id="KW-0227">DNA damage</keyword>
<protein>
    <recommendedName>
        <fullName evidence="7">Recombination protein RecR</fullName>
    </recommendedName>
</protein>
<evidence type="ECO:0000313" key="9">
    <source>
        <dbReference type="EMBL" id="OHA73791.1"/>
    </source>
</evidence>
<keyword evidence="1 7" id="KW-0479">Metal-binding</keyword>
<dbReference type="Pfam" id="PF21176">
    <property type="entry name" value="RecR_HhH"/>
    <property type="match status" value="1"/>
</dbReference>
<dbReference type="PROSITE" id="PS50880">
    <property type="entry name" value="TOPRIM"/>
    <property type="match status" value="1"/>
</dbReference>
<dbReference type="Gene3D" id="1.10.8.420">
    <property type="entry name" value="RecR Domain 1"/>
    <property type="match status" value="1"/>
</dbReference>
<dbReference type="PANTHER" id="PTHR30446">
    <property type="entry name" value="RECOMBINATION PROTEIN RECR"/>
    <property type="match status" value="1"/>
</dbReference>
<accession>A0A1G2RP35</accession>
<dbReference type="PANTHER" id="PTHR30446:SF0">
    <property type="entry name" value="RECOMBINATION PROTEIN RECR"/>
    <property type="match status" value="1"/>
</dbReference>
<feature type="domain" description="Toprim" evidence="8">
    <location>
        <begin position="84"/>
        <end position="179"/>
    </location>
</feature>
<dbReference type="SMART" id="SM00493">
    <property type="entry name" value="TOPRIM"/>
    <property type="match status" value="1"/>
</dbReference>
<comment type="caution">
    <text evidence="9">The sequence shown here is derived from an EMBL/GenBank/DDBJ whole genome shotgun (WGS) entry which is preliminary data.</text>
</comment>
<evidence type="ECO:0000256" key="1">
    <source>
        <dbReference type="ARBA" id="ARBA00022723"/>
    </source>
</evidence>
<comment type="caution">
    <text evidence="7">Lacks conserved residue(s) required for the propagation of feature annotation.</text>
</comment>
<comment type="similarity">
    <text evidence="7">Belongs to the RecR family.</text>
</comment>
<dbReference type="InterPro" id="IPR023627">
    <property type="entry name" value="Rcmb_RecR"/>
</dbReference>
<comment type="function">
    <text evidence="7">May play a role in DNA repair. It seems to be involved in an RecBC-independent recombinational process of DNA repair. It may act with RecF and RecO.</text>
</comment>
<evidence type="ECO:0000256" key="4">
    <source>
        <dbReference type="ARBA" id="ARBA00022833"/>
    </source>
</evidence>
<dbReference type="GO" id="GO:0006281">
    <property type="term" value="P:DNA repair"/>
    <property type="evidence" value="ECO:0007669"/>
    <property type="project" value="UniProtKB-UniRule"/>
</dbReference>
<dbReference type="Pfam" id="PF13662">
    <property type="entry name" value="Toprim_4"/>
    <property type="match status" value="1"/>
</dbReference>
<keyword evidence="6 7" id="KW-0234">DNA repair</keyword>
<dbReference type="InterPro" id="IPR006171">
    <property type="entry name" value="TOPRIM_dom"/>
</dbReference>
<name>A0A1G2RP35_9BACT</name>
<dbReference type="InterPro" id="IPR034137">
    <property type="entry name" value="TOPRIM_RecR"/>
</dbReference>
<keyword evidence="3 7" id="KW-0863">Zinc-finger</keyword>
<sequence>MYPSSIQKLIELFSRFPTIGPRTASRLVFYLLKLPSSEVDEFVQAVRQLRQSIQLCKWCFNPFDLKDDGEGLCGICKDNSRDNTLLCVVEKESDLAALEKTKSYNGLYFILGGNVGQLRKEELQGIRVEELKQRIQNQKPKEVILATNLTTEGETTALYLERVLQPLGVETKHLGRGLPIGSELEYADEETLRQAFASRR</sequence>
<dbReference type="STRING" id="1802461.A3B24_01755"/>
<evidence type="ECO:0000256" key="2">
    <source>
        <dbReference type="ARBA" id="ARBA00022763"/>
    </source>
</evidence>
<evidence type="ECO:0000256" key="3">
    <source>
        <dbReference type="ARBA" id="ARBA00022771"/>
    </source>
</evidence>
<dbReference type="Proteomes" id="UP000176917">
    <property type="component" value="Unassembled WGS sequence"/>
</dbReference>
<dbReference type="InterPro" id="IPR000093">
    <property type="entry name" value="DNA_Rcmb_RecR"/>
</dbReference>
<dbReference type="AlphaFoldDB" id="A0A1G2RP35"/>
<reference evidence="9 10" key="1">
    <citation type="journal article" date="2016" name="Nat. Commun.">
        <title>Thousands of microbial genomes shed light on interconnected biogeochemical processes in an aquifer system.</title>
        <authorList>
            <person name="Anantharaman K."/>
            <person name="Brown C.T."/>
            <person name="Hug L.A."/>
            <person name="Sharon I."/>
            <person name="Castelle C.J."/>
            <person name="Probst A.J."/>
            <person name="Thomas B.C."/>
            <person name="Singh A."/>
            <person name="Wilkins M.J."/>
            <person name="Karaoz U."/>
            <person name="Brodie E.L."/>
            <person name="Williams K.H."/>
            <person name="Hubbard S.S."/>
            <person name="Banfield J.F."/>
        </authorList>
    </citation>
    <scope>NUCLEOTIDE SEQUENCE [LARGE SCALE GENOMIC DNA]</scope>
</reference>
<keyword evidence="4 7" id="KW-0862">Zinc</keyword>
<proteinExistence type="inferred from homology"/>
<dbReference type="Gene3D" id="3.40.1360.10">
    <property type="match status" value="1"/>
</dbReference>